<dbReference type="InterPro" id="IPR017850">
    <property type="entry name" value="Alkaline_phosphatase_core_sf"/>
</dbReference>
<dbReference type="AlphaFoldDB" id="A0A9Q0RXU8"/>
<name>A0A9Q0RXU8_9DIPT</name>
<dbReference type="PANTHER" id="PTHR10974">
    <property type="entry name" value="FI08016P-RELATED"/>
    <property type="match status" value="1"/>
</dbReference>
<evidence type="ECO:0000313" key="2">
    <source>
        <dbReference type="Proteomes" id="UP001151699"/>
    </source>
</evidence>
<protein>
    <submittedName>
        <fullName evidence="1">Uncharacterized protein</fullName>
    </submittedName>
</protein>
<sequence>MYILRKSDFAKAKCWTENYENYWTGFLYGIRRVLKRDQFYLHDPTNINVLMYGFDSLSKNAFIRKLPKTYDFLSQHLKGDVLQGYNIVGDGTPQALIPILTGFTELELPETRKRMKDSKSVNIYPMIWSEYERHGYVTSFNEDVPQIGTFSYRLNGFDQQPTDHYMRTYYLAIESELSNYKKLCVGHQPRHKVMLDYTKEFMESYTVKPRFVFSFHGELSHDSINLVGVADMDIKDWLVDLQSSGVLNSTILILMSDHGNSNTCGK</sequence>
<accession>A0A9Q0RXU8</accession>
<dbReference type="PANTHER" id="PTHR10974:SF73">
    <property type="entry name" value="FI21235P1"/>
    <property type="match status" value="1"/>
</dbReference>
<proteinExistence type="predicted"/>
<keyword evidence="2" id="KW-1185">Reference proteome</keyword>
<dbReference type="Pfam" id="PF02995">
    <property type="entry name" value="DUF229"/>
    <property type="match status" value="1"/>
</dbReference>
<dbReference type="InterPro" id="IPR004245">
    <property type="entry name" value="DUF229"/>
</dbReference>
<dbReference type="EMBL" id="WJQU01000004">
    <property type="protein sequence ID" value="KAJ6636582.1"/>
    <property type="molecule type" value="Genomic_DNA"/>
</dbReference>
<dbReference type="GO" id="GO:0005615">
    <property type="term" value="C:extracellular space"/>
    <property type="evidence" value="ECO:0007669"/>
    <property type="project" value="TreeGrafter"/>
</dbReference>
<dbReference type="Proteomes" id="UP001151699">
    <property type="component" value="Chromosome C"/>
</dbReference>
<organism evidence="1 2">
    <name type="scientific">Pseudolycoriella hygida</name>
    <dbReference type="NCBI Taxonomy" id="35572"/>
    <lineage>
        <taxon>Eukaryota</taxon>
        <taxon>Metazoa</taxon>
        <taxon>Ecdysozoa</taxon>
        <taxon>Arthropoda</taxon>
        <taxon>Hexapoda</taxon>
        <taxon>Insecta</taxon>
        <taxon>Pterygota</taxon>
        <taxon>Neoptera</taxon>
        <taxon>Endopterygota</taxon>
        <taxon>Diptera</taxon>
        <taxon>Nematocera</taxon>
        <taxon>Sciaroidea</taxon>
        <taxon>Sciaridae</taxon>
        <taxon>Pseudolycoriella</taxon>
    </lineage>
</organism>
<dbReference type="SUPFAM" id="SSF53649">
    <property type="entry name" value="Alkaline phosphatase-like"/>
    <property type="match status" value="1"/>
</dbReference>
<evidence type="ECO:0000313" key="1">
    <source>
        <dbReference type="EMBL" id="KAJ6636582.1"/>
    </source>
</evidence>
<gene>
    <name evidence="1" type="ORF">Bhyg_15173</name>
</gene>
<dbReference type="CDD" id="cd16021">
    <property type="entry name" value="ALP_like"/>
    <property type="match status" value="1"/>
</dbReference>
<dbReference type="OrthoDB" id="413313at2759"/>
<reference evidence="1" key="1">
    <citation type="submission" date="2022-07" db="EMBL/GenBank/DDBJ databases">
        <authorList>
            <person name="Trinca V."/>
            <person name="Uliana J.V.C."/>
            <person name="Torres T.T."/>
            <person name="Ward R.J."/>
            <person name="Monesi N."/>
        </authorList>
    </citation>
    <scope>NUCLEOTIDE SEQUENCE</scope>
    <source>
        <strain evidence="1">HSMRA1968</strain>
        <tissue evidence="1">Whole embryos</tissue>
    </source>
</reference>
<comment type="caution">
    <text evidence="1">The sequence shown here is derived from an EMBL/GenBank/DDBJ whole genome shotgun (WGS) entry which is preliminary data.</text>
</comment>
<dbReference type="Gene3D" id="3.40.720.10">
    <property type="entry name" value="Alkaline Phosphatase, subunit A"/>
    <property type="match status" value="1"/>
</dbReference>
<dbReference type="FunFam" id="3.40.720.10:FF:000017">
    <property type="entry name" value="Predicted protein"/>
    <property type="match status" value="1"/>
</dbReference>